<organism evidence="2 3">
    <name type="scientific">Acacia crassicarpa</name>
    <name type="common">northern wattle</name>
    <dbReference type="NCBI Taxonomy" id="499986"/>
    <lineage>
        <taxon>Eukaryota</taxon>
        <taxon>Viridiplantae</taxon>
        <taxon>Streptophyta</taxon>
        <taxon>Embryophyta</taxon>
        <taxon>Tracheophyta</taxon>
        <taxon>Spermatophyta</taxon>
        <taxon>Magnoliopsida</taxon>
        <taxon>eudicotyledons</taxon>
        <taxon>Gunneridae</taxon>
        <taxon>Pentapetalae</taxon>
        <taxon>rosids</taxon>
        <taxon>fabids</taxon>
        <taxon>Fabales</taxon>
        <taxon>Fabaceae</taxon>
        <taxon>Caesalpinioideae</taxon>
        <taxon>mimosoid clade</taxon>
        <taxon>Acacieae</taxon>
        <taxon>Acacia</taxon>
    </lineage>
</organism>
<evidence type="ECO:0000313" key="2">
    <source>
        <dbReference type="EMBL" id="KAK4285415.1"/>
    </source>
</evidence>
<keyword evidence="3" id="KW-1185">Reference proteome</keyword>
<dbReference type="PANTHER" id="PTHR33923:SF2">
    <property type="entry name" value="CALMODULIN-BINDING PROTEIN-RELATED"/>
    <property type="match status" value="1"/>
</dbReference>
<feature type="region of interest" description="Disordered" evidence="1">
    <location>
        <begin position="292"/>
        <end position="312"/>
    </location>
</feature>
<dbReference type="InterPro" id="IPR044681">
    <property type="entry name" value="PICBP-like"/>
</dbReference>
<proteinExistence type="predicted"/>
<dbReference type="AlphaFoldDB" id="A0AAE1NA35"/>
<reference evidence="2" key="1">
    <citation type="submission" date="2023-10" db="EMBL/GenBank/DDBJ databases">
        <title>Chromosome-level genome of the transformable northern wattle, Acacia crassicarpa.</title>
        <authorList>
            <person name="Massaro I."/>
            <person name="Sinha N.R."/>
            <person name="Poethig S."/>
            <person name="Leichty A.R."/>
        </authorList>
    </citation>
    <scope>NUCLEOTIDE SEQUENCE</scope>
    <source>
        <strain evidence="2">Acra3RX</strain>
        <tissue evidence="2">Leaf</tissue>
    </source>
</reference>
<feature type="compositionally biased region" description="Basic and acidic residues" evidence="1">
    <location>
        <begin position="292"/>
        <end position="309"/>
    </location>
</feature>
<dbReference type="GO" id="GO:0005516">
    <property type="term" value="F:calmodulin binding"/>
    <property type="evidence" value="ECO:0007669"/>
    <property type="project" value="InterPro"/>
</dbReference>
<sequence length="764" mass="86731">MRKGNVLIHADNVELQQSSQHQDGINSGDYMNKSRSVQLSGLDSFQSSTSRRSFSKPRRKPSHSHVPLSVKSPQKQQPLMRTDRSPHYMKPTGSSGVKKDLFPVSLSNSQSDYDYKDQQTKFSNNWKASVVSGKQPAKTLRRKPSLKLSSTSKQNPSFKSSRSSPRKSCKIALCAIMNAQSYLSPERPMPNPQVSESERASVMKVCPYTFCSLNGHRRTPLPPLKSFLSERRSILKAQKTMKQEEPSLQRLKVPFKQKFLILSRLLLMEILHVTMQKLIFFIEIYDNGKEHDGKPTETGHGHETRKLESSEELQDQEVIKFMTEENTLAAREDNIKQIITNLSDESPELESNSKKDLKKYHDDSVTKADTMLSLHQEQNEESADENNQPSCSHEDTSTEICCRGIGFNDQEHLGSREMDDCDFEATSTEWKEKRLRTSKLEERVALTVLKEETEFKLEASPESLLEASVKSDKILSTTRLEEIKYLVEEAPQEAKAQKCACFEAQPHDAVLDLEATIESTETCSLIEEVFQNMTNAKDNGGQNETSLDNDVSCGTKVLDVGQKHICVKDGTPMPPSDQIYIASEEECKINQVERATDKGSKNQEMKNTDIYQDFTKQVENNGYGRQVHEISELHKIDETNPSKDSRLETDGGSISHVHSENIFTAQDKEMLEAIESGASCMGTEEKKRSKNWRGEMKHKIPVNDEEQLRQFNTSTNESQTFCPWSQIQNGKRLFSNIRLWMKEKVQSNGCLIMHLGKQSPNLLQ</sequence>
<dbReference type="EMBL" id="JAWXYG010000001">
    <property type="protein sequence ID" value="KAK4285415.1"/>
    <property type="molecule type" value="Genomic_DNA"/>
</dbReference>
<feature type="compositionally biased region" description="Polar residues" evidence="1">
    <location>
        <begin position="14"/>
        <end position="25"/>
    </location>
</feature>
<comment type="caution">
    <text evidence="2">The sequence shown here is derived from an EMBL/GenBank/DDBJ whole genome shotgun (WGS) entry which is preliminary data.</text>
</comment>
<feature type="compositionally biased region" description="Polar residues" evidence="1">
    <location>
        <begin position="33"/>
        <end position="43"/>
    </location>
</feature>
<feature type="region of interest" description="Disordered" evidence="1">
    <location>
        <begin position="13"/>
        <end position="103"/>
    </location>
</feature>
<dbReference type="Proteomes" id="UP001293593">
    <property type="component" value="Unassembled WGS sequence"/>
</dbReference>
<evidence type="ECO:0000256" key="1">
    <source>
        <dbReference type="SAM" id="MobiDB-lite"/>
    </source>
</evidence>
<name>A0AAE1NA35_9FABA</name>
<gene>
    <name evidence="2" type="ORF">QN277_002115</name>
</gene>
<feature type="region of interest" description="Disordered" evidence="1">
    <location>
        <begin position="126"/>
        <end position="165"/>
    </location>
</feature>
<accession>A0AAE1NA35</accession>
<feature type="region of interest" description="Disordered" evidence="1">
    <location>
        <begin position="375"/>
        <end position="395"/>
    </location>
</feature>
<dbReference type="PANTHER" id="PTHR33923">
    <property type="entry name" value="CALMODULIN-BINDING PROTEIN-RELATED"/>
    <property type="match status" value="1"/>
</dbReference>
<feature type="compositionally biased region" description="Basic residues" evidence="1">
    <location>
        <begin position="53"/>
        <end position="63"/>
    </location>
</feature>
<evidence type="ECO:0000313" key="3">
    <source>
        <dbReference type="Proteomes" id="UP001293593"/>
    </source>
</evidence>
<protein>
    <submittedName>
        <fullName evidence="2">Uncharacterized protein</fullName>
    </submittedName>
</protein>